<dbReference type="InterPro" id="IPR051531">
    <property type="entry name" value="N-acetyltransferase"/>
</dbReference>
<dbReference type="InterPro" id="IPR016181">
    <property type="entry name" value="Acyl_CoA_acyltransferase"/>
</dbReference>
<dbReference type="Proteomes" id="UP001230220">
    <property type="component" value="Unassembled WGS sequence"/>
</dbReference>
<dbReference type="PROSITE" id="PS51186">
    <property type="entry name" value="GNAT"/>
    <property type="match status" value="1"/>
</dbReference>
<dbReference type="EMBL" id="JAUSUR010000007">
    <property type="protein sequence ID" value="MDQ0362597.1"/>
    <property type="molecule type" value="Genomic_DNA"/>
</dbReference>
<feature type="domain" description="N-acetyltransferase" evidence="1">
    <location>
        <begin position="9"/>
        <end position="167"/>
    </location>
</feature>
<dbReference type="Pfam" id="PF13302">
    <property type="entry name" value="Acetyltransf_3"/>
    <property type="match status" value="1"/>
</dbReference>
<comment type="caution">
    <text evidence="2">The sequence shown here is derived from an EMBL/GenBank/DDBJ whole genome shotgun (WGS) entry which is preliminary data.</text>
</comment>
<dbReference type="RefSeq" id="WP_307410348.1">
    <property type="nucleotide sequence ID" value="NZ_JAUSUR010000007.1"/>
</dbReference>
<accession>A0ABU0E6R6</accession>
<dbReference type="InterPro" id="IPR000182">
    <property type="entry name" value="GNAT_dom"/>
</dbReference>
<name>A0ABU0E6R6_9FIRM</name>
<sequence length="167" mass="19636">MKYFETDRLRVQELSMQELDGFYAMRSDPNVTKHYFASPMTLEQSKAKLQSLVDDISANQSYSYVLLRKEDNQFIGTICLWNLQPDIKTGELGYESLPEFWRNGYMKEVLPAFMTHMYTVYGYEIFTACPSSDNQASNRLLLSSGFEFKNQFDEDNHTLNFYIYKIK</sequence>
<gene>
    <name evidence="2" type="ORF">J2S15_003351</name>
</gene>
<dbReference type="SUPFAM" id="SSF55729">
    <property type="entry name" value="Acyl-CoA N-acyltransferases (Nat)"/>
    <property type="match status" value="1"/>
</dbReference>
<organism evidence="2 3">
    <name type="scientific">Breznakia pachnodae</name>
    <dbReference type="NCBI Taxonomy" id="265178"/>
    <lineage>
        <taxon>Bacteria</taxon>
        <taxon>Bacillati</taxon>
        <taxon>Bacillota</taxon>
        <taxon>Erysipelotrichia</taxon>
        <taxon>Erysipelotrichales</taxon>
        <taxon>Erysipelotrichaceae</taxon>
        <taxon>Breznakia</taxon>
    </lineage>
</organism>
<dbReference type="PANTHER" id="PTHR43792">
    <property type="entry name" value="GNAT FAMILY, PUTATIVE (AFU_ORTHOLOGUE AFUA_3G00765)-RELATED-RELATED"/>
    <property type="match status" value="1"/>
</dbReference>
<evidence type="ECO:0000313" key="3">
    <source>
        <dbReference type="Proteomes" id="UP001230220"/>
    </source>
</evidence>
<evidence type="ECO:0000313" key="2">
    <source>
        <dbReference type="EMBL" id="MDQ0362597.1"/>
    </source>
</evidence>
<dbReference type="Gene3D" id="3.40.630.30">
    <property type="match status" value="1"/>
</dbReference>
<keyword evidence="2" id="KW-0012">Acyltransferase</keyword>
<protein>
    <submittedName>
        <fullName evidence="2">Ribosomal-protein-alanine N-acetyltransferase</fullName>
        <ecNumber evidence="2">2.3.1.267</ecNumber>
    </submittedName>
</protein>
<dbReference type="GO" id="GO:0008999">
    <property type="term" value="F:protein-N-terminal-alanine acetyltransferase activity"/>
    <property type="evidence" value="ECO:0007669"/>
    <property type="project" value="UniProtKB-EC"/>
</dbReference>
<keyword evidence="3" id="KW-1185">Reference proteome</keyword>
<proteinExistence type="predicted"/>
<dbReference type="EC" id="2.3.1.267" evidence="2"/>
<reference evidence="2 3" key="1">
    <citation type="submission" date="2023-07" db="EMBL/GenBank/DDBJ databases">
        <title>Genomic Encyclopedia of Type Strains, Phase IV (KMG-IV): sequencing the most valuable type-strain genomes for metagenomic binning, comparative biology and taxonomic classification.</title>
        <authorList>
            <person name="Goeker M."/>
        </authorList>
    </citation>
    <scope>NUCLEOTIDE SEQUENCE [LARGE SCALE GENOMIC DNA]</scope>
    <source>
        <strain evidence="2 3">DSM 16784</strain>
    </source>
</reference>
<keyword evidence="2" id="KW-0808">Transferase</keyword>
<evidence type="ECO:0000259" key="1">
    <source>
        <dbReference type="PROSITE" id="PS51186"/>
    </source>
</evidence>